<dbReference type="Proteomes" id="UP000469440">
    <property type="component" value="Unassembled WGS sequence"/>
</dbReference>
<reference evidence="2 3" key="1">
    <citation type="submission" date="2019-09" db="EMBL/GenBank/DDBJ databases">
        <title>Genome sequence of Clostridium sp. EA1.</title>
        <authorList>
            <person name="Poehlein A."/>
            <person name="Bengelsdorf F.R."/>
            <person name="Daniel R."/>
        </authorList>
    </citation>
    <scope>NUCLEOTIDE SEQUENCE [LARGE SCALE GENOMIC DNA]</scope>
    <source>
        <strain evidence="2 3">EA1</strain>
    </source>
</reference>
<evidence type="ECO:0000259" key="1">
    <source>
        <dbReference type="Pfam" id="PF12728"/>
    </source>
</evidence>
<organism evidence="2 3">
    <name type="scientific">Caproicibacter fermentans</name>
    <dbReference type="NCBI Taxonomy" id="2576756"/>
    <lineage>
        <taxon>Bacteria</taxon>
        <taxon>Bacillati</taxon>
        <taxon>Bacillota</taxon>
        <taxon>Clostridia</taxon>
        <taxon>Eubacteriales</taxon>
        <taxon>Acutalibacteraceae</taxon>
        <taxon>Caproicibacter</taxon>
    </lineage>
</organism>
<evidence type="ECO:0000313" key="3">
    <source>
        <dbReference type="Proteomes" id="UP000469440"/>
    </source>
</evidence>
<dbReference type="InterPro" id="IPR041657">
    <property type="entry name" value="HTH_17"/>
</dbReference>
<dbReference type="AlphaFoldDB" id="A0A6N8HZ64"/>
<accession>A0A6N8HZ64</accession>
<keyword evidence="3" id="KW-1185">Reference proteome</keyword>
<sequence length="56" mass="6823">MPEYYTCEEIAARYKVKTLTVWDWIRKKKLPAIKIGRDYRIRQEDIDAFEKSRKTA</sequence>
<dbReference type="EMBL" id="VWXL01000052">
    <property type="protein sequence ID" value="MVB11144.1"/>
    <property type="molecule type" value="Genomic_DNA"/>
</dbReference>
<dbReference type="InterPro" id="IPR009061">
    <property type="entry name" value="DNA-bd_dom_put_sf"/>
</dbReference>
<dbReference type="GO" id="GO:0003677">
    <property type="term" value="F:DNA binding"/>
    <property type="evidence" value="ECO:0007669"/>
    <property type="project" value="InterPro"/>
</dbReference>
<evidence type="ECO:0000313" key="2">
    <source>
        <dbReference type="EMBL" id="MVB11144.1"/>
    </source>
</evidence>
<name>A0A6N8HZ64_9FIRM</name>
<gene>
    <name evidence="2" type="ORF">CAFE_18480</name>
</gene>
<feature type="domain" description="Helix-turn-helix" evidence="1">
    <location>
        <begin position="4"/>
        <end position="52"/>
    </location>
</feature>
<dbReference type="OrthoDB" id="515428at2"/>
<protein>
    <submittedName>
        <fullName evidence="2">Helix-turn-helix domain protein</fullName>
    </submittedName>
</protein>
<dbReference type="NCBIfam" id="TIGR01764">
    <property type="entry name" value="excise"/>
    <property type="match status" value="1"/>
</dbReference>
<comment type="caution">
    <text evidence="2">The sequence shown here is derived from an EMBL/GenBank/DDBJ whole genome shotgun (WGS) entry which is preliminary data.</text>
</comment>
<proteinExistence type="predicted"/>
<dbReference type="InterPro" id="IPR010093">
    <property type="entry name" value="SinI_DNA-bd"/>
</dbReference>
<dbReference type="SUPFAM" id="SSF46955">
    <property type="entry name" value="Putative DNA-binding domain"/>
    <property type="match status" value="1"/>
</dbReference>
<dbReference type="Pfam" id="PF12728">
    <property type="entry name" value="HTH_17"/>
    <property type="match status" value="1"/>
</dbReference>
<dbReference type="RefSeq" id="WP_156990468.1">
    <property type="nucleotide sequence ID" value="NZ_VWXL01000052.1"/>
</dbReference>